<keyword evidence="3" id="KW-0863">Zinc-finger</keyword>
<dbReference type="EMBL" id="PGOL01004260">
    <property type="protein sequence ID" value="PKI37909.1"/>
    <property type="molecule type" value="Genomic_DNA"/>
</dbReference>
<dbReference type="InterPro" id="IPR051366">
    <property type="entry name" value="DEF8"/>
</dbReference>
<gene>
    <name evidence="7" type="ORF">CDL15_Pgr009028</name>
    <name evidence="8" type="ORF">CRG98_041684</name>
</gene>
<evidence type="ECO:0000256" key="1">
    <source>
        <dbReference type="ARBA" id="ARBA00022723"/>
    </source>
</evidence>
<evidence type="ECO:0000313" key="8">
    <source>
        <dbReference type="EMBL" id="PKI37909.1"/>
    </source>
</evidence>
<dbReference type="SUPFAM" id="SSF64268">
    <property type="entry name" value="PX domain"/>
    <property type="match status" value="1"/>
</dbReference>
<evidence type="ECO:0000256" key="5">
    <source>
        <dbReference type="SAM" id="MobiDB-lite"/>
    </source>
</evidence>
<proteinExistence type="predicted"/>
<dbReference type="GO" id="GO:0016020">
    <property type="term" value="C:membrane"/>
    <property type="evidence" value="ECO:0007669"/>
    <property type="project" value="UniProtKB-ARBA"/>
</dbReference>
<keyword evidence="2" id="KW-0677">Repeat</keyword>
<dbReference type="Proteomes" id="UP000233551">
    <property type="component" value="Unassembled WGS sequence"/>
</dbReference>
<reference evidence="7" key="2">
    <citation type="submission" date="2017-06" db="EMBL/GenBank/DDBJ databases">
        <title>The pomegranate genome and the genomics of punicalagin biosynthesis.</title>
        <authorList>
            <person name="Xu C."/>
        </authorList>
    </citation>
    <scope>NUCLEOTIDE SEQUENCE [LARGE SCALE GENOMIC DNA]</scope>
    <source>
        <tissue evidence="7">Fresh leaf</tissue>
    </source>
</reference>
<dbReference type="InterPro" id="IPR001683">
    <property type="entry name" value="PX_dom"/>
</dbReference>
<dbReference type="PROSITE" id="PS50195">
    <property type="entry name" value="PX"/>
    <property type="match status" value="1"/>
</dbReference>
<feature type="region of interest" description="Disordered" evidence="5">
    <location>
        <begin position="324"/>
        <end position="382"/>
    </location>
</feature>
<comment type="caution">
    <text evidence="7">The sequence shown here is derived from an EMBL/GenBank/DDBJ whole genome shotgun (WGS) entry which is preliminary data.</text>
</comment>
<feature type="compositionally biased region" description="Basic and acidic residues" evidence="5">
    <location>
        <begin position="344"/>
        <end position="366"/>
    </location>
</feature>
<keyword evidence="10" id="KW-1185">Reference proteome</keyword>
<dbReference type="Pfam" id="PF00787">
    <property type="entry name" value="PX"/>
    <property type="match status" value="1"/>
</dbReference>
<dbReference type="STRING" id="22663.A0A218VZ08"/>
<dbReference type="EMBL" id="MTKT01005615">
    <property type="protein sequence ID" value="OWM65438.1"/>
    <property type="molecule type" value="Genomic_DNA"/>
</dbReference>
<dbReference type="AlphaFoldDB" id="A0A218VZ08"/>
<dbReference type="InterPro" id="IPR025258">
    <property type="entry name" value="RH_dom"/>
</dbReference>
<dbReference type="Proteomes" id="UP000197138">
    <property type="component" value="Unassembled WGS sequence"/>
</dbReference>
<feature type="domain" description="PX" evidence="6">
    <location>
        <begin position="612"/>
        <end position="732"/>
    </location>
</feature>
<evidence type="ECO:0000256" key="2">
    <source>
        <dbReference type="ARBA" id="ARBA00022737"/>
    </source>
</evidence>
<name>A0A218VZ08_PUNGR</name>
<dbReference type="CDD" id="cd06093">
    <property type="entry name" value="PX_domain"/>
    <property type="match status" value="1"/>
</dbReference>
<organism evidence="7 9">
    <name type="scientific">Punica granatum</name>
    <name type="common">Pomegranate</name>
    <dbReference type="NCBI Taxonomy" id="22663"/>
    <lineage>
        <taxon>Eukaryota</taxon>
        <taxon>Viridiplantae</taxon>
        <taxon>Streptophyta</taxon>
        <taxon>Embryophyta</taxon>
        <taxon>Tracheophyta</taxon>
        <taxon>Spermatophyta</taxon>
        <taxon>Magnoliopsida</taxon>
        <taxon>eudicotyledons</taxon>
        <taxon>Gunneridae</taxon>
        <taxon>Pentapetalae</taxon>
        <taxon>rosids</taxon>
        <taxon>malvids</taxon>
        <taxon>Myrtales</taxon>
        <taxon>Lythraceae</taxon>
        <taxon>Punica</taxon>
    </lineage>
</organism>
<evidence type="ECO:0000313" key="7">
    <source>
        <dbReference type="EMBL" id="OWM65438.1"/>
    </source>
</evidence>
<dbReference type="GO" id="GO:0035091">
    <property type="term" value="F:phosphatidylinositol binding"/>
    <property type="evidence" value="ECO:0007669"/>
    <property type="project" value="InterPro"/>
</dbReference>
<feature type="region of interest" description="Disordered" evidence="5">
    <location>
        <begin position="556"/>
        <end position="589"/>
    </location>
</feature>
<dbReference type="Gene3D" id="3.30.1520.10">
    <property type="entry name" value="Phox-like domain"/>
    <property type="match status" value="1"/>
</dbReference>
<sequence>MINGGEGTPRGRDADASFGRVASPDLSDAASSKSDGDEASPPSRYSSCGESEFERYCSANSAMGTPSLCSSVHYTDCLDSEFGSFRSSGFGDDSSLDNFSLGGRFDRSSERSLKVRFSQGSTNSDQVSSNNGTEISLAHGESDKAESGIPREGTLSGAGNASFSELSGGGVQFSQLNSQDHLQMVGKEDEEGGGGQLLLRYGHSEDEGSMDNYGSDDDSGKNLPYLRNIQHDQGVKVEGNPFLMNSSVAFGADDWDDFVQETGEVMADHLVLNALHEPREANPETQRCIASLPSEGWTDFSNAGKIWEGKDLKDLPLGGVQVLDPVEGSRSRQVRSTGGNGSRESAETSGKESQDVGIWRREEDKSSTWNSNDQYRDAARDSSHNIDRVRFADESEEYLNSCSITNIFETDQESTVEKAHLDVQEGPRVEEISSAVDHPCMNPEKLFSVDRSQHPEETHFEDIDTKMDPLSDTNSNQPSHHPIIPMKIRTDFSDDEMQKSSKLMATETEQTKHSTDFHLPVNIYEEHTSPTKVENVELSEFLDDVLHDMEEILLDSTESPGARFSHGKRTSRSESTFSPRDGGLTASTSNANDVDTFIQHKRRIDGIEVIGAKQKKGDVSLSERLVGVKEYTVYVIKVWSGNDRWEVERRYRDFLTLYHRLKSYFTEQGRSLPSEWSSVDRESRKIFGSASPDVISERSSLIQDCLWSVIHSRFFSHPPNALLWFLSPQDSDSALSSPNNRLADQSTTVSEGTDTENMSNLGKTIPLIVEIRPYKSLKQLLEGQHYCCAGCRKHFDEGRTLVREFVQTLGWGKPRLCEYMGQLFCSSCHTNDTAVLPARVLHYWDFTEYPVCQLAKSYLDSIHDKPVLCVSAVNPFLFAKVPGLLHVMGIRRKIGSMLPCIRCPFHRSINRGLGSRRYLLESNDFFALRDLIDLSKGAFAALPTILGTVSKKILEHITEQCLICCDVGIPCSARQACRDPSSLIFPFQEDEVERCTFCKQAFHKQCFKKLGKCPCQVQLGAANEARDSFKMDSSSGALAFSGGRSGSFFSGGLLSTLFPKVNSERTKDHREDDTIILMGSLPSTSF</sequence>
<reference evidence="9" key="1">
    <citation type="journal article" date="2017" name="Plant J.">
        <title>The pomegranate (Punica granatum L.) genome and the genomics of punicalagin biosynthesis.</title>
        <authorList>
            <person name="Qin G."/>
            <person name="Xu C."/>
            <person name="Ming R."/>
            <person name="Tang H."/>
            <person name="Guyot R."/>
            <person name="Kramer E.M."/>
            <person name="Hu Y."/>
            <person name="Yi X."/>
            <person name="Qi Y."/>
            <person name="Xu X."/>
            <person name="Gao Z."/>
            <person name="Pan H."/>
            <person name="Jian J."/>
            <person name="Tian Y."/>
            <person name="Yue Z."/>
            <person name="Xu Y."/>
        </authorList>
    </citation>
    <scope>NUCLEOTIDE SEQUENCE [LARGE SCALE GENOMIC DNA]</scope>
    <source>
        <strain evidence="9">cv. Dabenzi</strain>
    </source>
</reference>
<feature type="region of interest" description="Disordered" evidence="5">
    <location>
        <begin position="185"/>
        <end position="222"/>
    </location>
</feature>
<dbReference type="GO" id="GO:0008270">
    <property type="term" value="F:zinc ion binding"/>
    <property type="evidence" value="ECO:0007669"/>
    <property type="project" value="UniProtKB-KW"/>
</dbReference>
<evidence type="ECO:0000256" key="4">
    <source>
        <dbReference type="ARBA" id="ARBA00022833"/>
    </source>
</evidence>
<dbReference type="GO" id="GO:0005768">
    <property type="term" value="C:endosome"/>
    <property type="evidence" value="ECO:0007669"/>
    <property type="project" value="UniProtKB-ARBA"/>
</dbReference>
<accession>A0A218VZ08</accession>
<evidence type="ECO:0000313" key="9">
    <source>
        <dbReference type="Proteomes" id="UP000197138"/>
    </source>
</evidence>
<evidence type="ECO:0000313" key="10">
    <source>
        <dbReference type="Proteomes" id="UP000233551"/>
    </source>
</evidence>
<dbReference type="SMART" id="SM00312">
    <property type="entry name" value="PX"/>
    <property type="match status" value="1"/>
</dbReference>
<dbReference type="PANTHER" id="PTHR12326">
    <property type="entry name" value="PLECKSTRIN HOMOLOGY DOMAIN CONTAINING PROTEIN"/>
    <property type="match status" value="1"/>
</dbReference>
<dbReference type="SMART" id="SM01175">
    <property type="entry name" value="DUF4206"/>
    <property type="match status" value="1"/>
</dbReference>
<protein>
    <recommendedName>
        <fullName evidence="6">PX domain-containing protein</fullName>
    </recommendedName>
</protein>
<evidence type="ECO:0000256" key="3">
    <source>
        <dbReference type="ARBA" id="ARBA00022771"/>
    </source>
</evidence>
<dbReference type="InterPro" id="IPR036871">
    <property type="entry name" value="PX_dom_sf"/>
</dbReference>
<feature type="region of interest" description="Disordered" evidence="5">
    <location>
        <begin position="1"/>
        <end position="49"/>
    </location>
</feature>
<feature type="region of interest" description="Disordered" evidence="5">
    <location>
        <begin position="736"/>
        <end position="758"/>
    </location>
</feature>
<keyword evidence="1" id="KW-0479">Metal-binding</keyword>
<feature type="region of interest" description="Disordered" evidence="5">
    <location>
        <begin position="116"/>
        <end position="161"/>
    </location>
</feature>
<reference evidence="8 10" key="3">
    <citation type="submission" date="2017-11" db="EMBL/GenBank/DDBJ databases">
        <title>De-novo sequencing of pomegranate (Punica granatum L.) genome.</title>
        <authorList>
            <person name="Akparov Z."/>
            <person name="Amiraslanov A."/>
            <person name="Hajiyeva S."/>
            <person name="Abbasov M."/>
            <person name="Kaur K."/>
            <person name="Hamwieh A."/>
            <person name="Solovyev V."/>
            <person name="Salamov A."/>
            <person name="Braich B."/>
            <person name="Kosarev P."/>
            <person name="Mahmoud A."/>
            <person name="Hajiyev E."/>
            <person name="Babayeva S."/>
            <person name="Izzatullayeva V."/>
            <person name="Mammadov A."/>
            <person name="Mammadov A."/>
            <person name="Sharifova S."/>
            <person name="Ojaghi J."/>
            <person name="Eynullazada K."/>
            <person name="Bayramov B."/>
            <person name="Abdulazimova A."/>
            <person name="Shahmuradov I."/>
        </authorList>
    </citation>
    <scope>NUCLEOTIDE SEQUENCE [LARGE SCALE GENOMIC DNA]</scope>
    <source>
        <strain evidence="8">AG2017</strain>
        <strain evidence="10">cv. AG2017</strain>
        <tissue evidence="8">Leaf</tissue>
    </source>
</reference>
<evidence type="ECO:0000259" key="6">
    <source>
        <dbReference type="PROSITE" id="PS50195"/>
    </source>
</evidence>
<feature type="compositionally biased region" description="Polar residues" evidence="5">
    <location>
        <begin position="118"/>
        <end position="134"/>
    </location>
</feature>
<keyword evidence="4" id="KW-0862">Zinc</keyword>
<dbReference type="Pfam" id="PF13901">
    <property type="entry name" value="RH_dom"/>
    <property type="match status" value="1"/>
</dbReference>
<dbReference type="PANTHER" id="PTHR12326:SF3">
    <property type="entry name" value="DIFFERENTIALLY EXPRESSED IN FDCP 8 HOMOLOG"/>
    <property type="match status" value="1"/>
</dbReference>